<accession>A0A3B5Y393</accession>
<reference evidence="2" key="1">
    <citation type="submission" date="2018-08" db="EMBL/GenBank/DDBJ databases">
        <authorList>
            <person name="Rossello M."/>
        </authorList>
    </citation>
    <scope>NUCLEOTIDE SEQUENCE [LARGE SCALE GENOMIC DNA]</scope>
    <source>
        <strain evidence="2">cv. Chinese Spring</strain>
    </source>
</reference>
<name>A0A3B5Y393_WHEAT</name>
<dbReference type="Gramene" id="TraesCS1A03G0693500.1">
    <property type="protein sequence ID" value="TraesCS1A03G0693500.1.CDS1"/>
    <property type="gene ID" value="TraesCS1A03G0693500"/>
</dbReference>
<keyword evidence="3" id="KW-1185">Reference proteome</keyword>
<dbReference type="Gramene" id="TraesLAC1A03G00126520.1">
    <property type="protein sequence ID" value="TraesLAC1A03G00126520.1.CDS1"/>
    <property type="gene ID" value="TraesLAC1A03G00126520"/>
</dbReference>
<dbReference type="Gramene" id="TraesARI1A03G00125790.1">
    <property type="protein sequence ID" value="TraesARI1A03G00125790.1.CDS1"/>
    <property type="gene ID" value="TraesARI1A03G00125790"/>
</dbReference>
<dbReference type="AlphaFoldDB" id="A0A3B5Y393"/>
<proteinExistence type="predicted"/>
<dbReference type="Gramene" id="TraesLDM1A03G00124100.1">
    <property type="protein sequence ID" value="TraesLDM1A03G00124100.1.CDS1"/>
    <property type="gene ID" value="TraesLDM1A03G00124100"/>
</dbReference>
<reference evidence="2" key="2">
    <citation type="submission" date="2018-10" db="UniProtKB">
        <authorList>
            <consortium name="EnsemblPlants"/>
        </authorList>
    </citation>
    <scope>IDENTIFICATION</scope>
</reference>
<dbReference type="Gramene" id="TraesSTA1A03G00124350.1">
    <property type="protein sequence ID" value="TraesSTA1A03G00124350.1.CDS1"/>
    <property type="gene ID" value="TraesSTA1A03G00124350"/>
</dbReference>
<evidence type="ECO:0000313" key="2">
    <source>
        <dbReference type="EnsemblPlants" id="TraesCS1A02G274700.1.cds1"/>
    </source>
</evidence>
<dbReference type="Gramene" id="TraesMAC1A03G00125390.1">
    <property type="protein sequence ID" value="TraesMAC1A03G00125390.1.CDS1"/>
    <property type="gene ID" value="TraesMAC1A03G00125390"/>
</dbReference>
<dbReference type="Gramene" id="TraesRN1A0100738800.1">
    <property type="protein sequence ID" value="TraesRN1A0100738800.1"/>
    <property type="gene ID" value="TraesRN1A0100738800"/>
</dbReference>
<dbReference type="EnsemblPlants" id="TraesCS1A02G274700.1">
    <property type="protein sequence ID" value="TraesCS1A02G274700.1.cds1"/>
    <property type="gene ID" value="TraesCS1A02G274700"/>
</dbReference>
<protein>
    <submittedName>
        <fullName evidence="2">Uncharacterized protein</fullName>
    </submittedName>
</protein>
<dbReference type="Gramene" id="TraesNOR1A03G00124680.1">
    <property type="protein sequence ID" value="TraesNOR1A03G00124680.1.CDS1"/>
    <property type="gene ID" value="TraesNOR1A03G00124680"/>
</dbReference>
<evidence type="ECO:0000313" key="3">
    <source>
        <dbReference type="Proteomes" id="UP000019116"/>
    </source>
</evidence>
<sequence length="144" mass="15477">MESTPSSASCEARMFRTPTMPPNSGFRSSPATNSCTTLSTSIRLHPGVFFMLLLLIDFLVLATSLHRLAAAYTLASMTRLPTSSGSSATSRSAATTAVSTSPWLRHALSIEPHIFASAGNGMSSMRLRARTICPDRPRRSTMQP</sequence>
<keyword evidence="1" id="KW-1133">Transmembrane helix</keyword>
<dbReference type="Gramene" id="TraesJAG1A03G00123670.1">
    <property type="protein sequence ID" value="TraesJAG1A03G00123670.1.CDS1"/>
    <property type="gene ID" value="TraesJAG1A03G00123670"/>
</dbReference>
<organism evidence="2">
    <name type="scientific">Triticum aestivum</name>
    <name type="common">Wheat</name>
    <dbReference type="NCBI Taxonomy" id="4565"/>
    <lineage>
        <taxon>Eukaryota</taxon>
        <taxon>Viridiplantae</taxon>
        <taxon>Streptophyta</taxon>
        <taxon>Embryophyta</taxon>
        <taxon>Tracheophyta</taxon>
        <taxon>Spermatophyta</taxon>
        <taxon>Magnoliopsida</taxon>
        <taxon>Liliopsida</taxon>
        <taxon>Poales</taxon>
        <taxon>Poaceae</taxon>
        <taxon>BOP clade</taxon>
        <taxon>Pooideae</taxon>
        <taxon>Triticodae</taxon>
        <taxon>Triticeae</taxon>
        <taxon>Triticinae</taxon>
        <taxon>Triticum</taxon>
    </lineage>
</organism>
<dbReference type="Gramene" id="TraesCS1A02G274700.1">
    <property type="protein sequence ID" value="TraesCS1A02G274700.1.cds1"/>
    <property type="gene ID" value="TraesCS1A02G274700"/>
</dbReference>
<evidence type="ECO:0000256" key="1">
    <source>
        <dbReference type="SAM" id="Phobius"/>
    </source>
</evidence>
<dbReference type="Gramene" id="TraesJUL1A03G00123560.1">
    <property type="protein sequence ID" value="TraesJUL1A03G00123560.1.CDS1"/>
    <property type="gene ID" value="TraesJUL1A03G00123560"/>
</dbReference>
<feature type="transmembrane region" description="Helical" evidence="1">
    <location>
        <begin position="48"/>
        <end position="69"/>
    </location>
</feature>
<keyword evidence="1" id="KW-0472">Membrane</keyword>
<dbReference type="Gramene" id="TraesCLE_scaffold_170840_01G000100.1">
    <property type="protein sequence ID" value="TraesCLE_scaffold_170840_01G000100.1"/>
    <property type="gene ID" value="TraesCLE_scaffold_170840_01G000100"/>
</dbReference>
<dbReference type="Proteomes" id="UP000019116">
    <property type="component" value="Chromosome 1A"/>
</dbReference>
<dbReference type="Gramene" id="TraesSYM1A03G00127150.1">
    <property type="protein sequence ID" value="TraesSYM1A03G00127150.1.CDS1"/>
    <property type="gene ID" value="TraesSYM1A03G00127150"/>
</dbReference>
<keyword evidence="1" id="KW-0812">Transmembrane</keyword>